<dbReference type="Proteomes" id="UP000477285">
    <property type="component" value="Unassembled WGS sequence"/>
</dbReference>
<organism evidence="1 2">
    <name type="scientific">Blautia wexlerae</name>
    <dbReference type="NCBI Taxonomy" id="418240"/>
    <lineage>
        <taxon>Bacteria</taxon>
        <taxon>Bacillati</taxon>
        <taxon>Bacillota</taxon>
        <taxon>Clostridia</taxon>
        <taxon>Lachnospirales</taxon>
        <taxon>Lachnospiraceae</taxon>
        <taxon>Blautia</taxon>
    </lineage>
</organism>
<comment type="caution">
    <text evidence="1">The sequence shown here is derived from an EMBL/GenBank/DDBJ whole genome shotgun (WGS) entry which is preliminary data.</text>
</comment>
<dbReference type="RefSeq" id="WP_161234431.1">
    <property type="nucleotide sequence ID" value="NZ_JBCLNB010000037.1"/>
</dbReference>
<evidence type="ECO:0000313" key="1">
    <source>
        <dbReference type="EMBL" id="MZL35427.1"/>
    </source>
</evidence>
<protein>
    <submittedName>
        <fullName evidence="1">Uncharacterized protein</fullName>
    </submittedName>
</protein>
<sequence length="157" mass="18174">MSENSQEIFGQGGCFAFHPVYSGDCKYTTGIFKFMKNKPTGTNPESIWEESSSIDDCIQIAIWRIIPFCEVRNIFVVIYDQNSKSVKTYTDTDDLIKDLWKSFSNIPFDDGEKDLVLGQDWFIFEKGTERKDIWKWFDSHYSKGAVSLLYPEACTKI</sequence>
<evidence type="ECO:0000313" key="2">
    <source>
        <dbReference type="Proteomes" id="UP000477285"/>
    </source>
</evidence>
<accession>A0A6L8T7E7</accession>
<gene>
    <name evidence="1" type="ORF">GT728_20170</name>
</gene>
<dbReference type="EMBL" id="WWVQ01000097">
    <property type="protein sequence ID" value="MZL35427.1"/>
    <property type="molecule type" value="Genomic_DNA"/>
</dbReference>
<name>A0A6L8T7E7_9FIRM</name>
<reference evidence="1 2" key="1">
    <citation type="journal article" date="2019" name="Nat. Med.">
        <title>A library of human gut bacterial isolates paired with longitudinal multiomics data enables mechanistic microbiome research.</title>
        <authorList>
            <person name="Poyet M."/>
            <person name="Groussin M."/>
            <person name="Gibbons S.M."/>
            <person name="Avila-Pacheco J."/>
            <person name="Jiang X."/>
            <person name="Kearney S.M."/>
            <person name="Perrotta A.R."/>
            <person name="Berdy B."/>
            <person name="Zhao S."/>
            <person name="Lieberman T.D."/>
            <person name="Swanson P.K."/>
            <person name="Smith M."/>
            <person name="Roesemann S."/>
            <person name="Alexander J.E."/>
            <person name="Rich S.A."/>
            <person name="Livny J."/>
            <person name="Vlamakis H."/>
            <person name="Clish C."/>
            <person name="Bullock K."/>
            <person name="Deik A."/>
            <person name="Scott J."/>
            <person name="Pierce K.A."/>
            <person name="Xavier R.J."/>
            <person name="Alm E.J."/>
        </authorList>
    </citation>
    <scope>NUCLEOTIDE SEQUENCE [LARGE SCALE GENOMIC DNA]</scope>
    <source>
        <strain evidence="1 2">BIOML-A1</strain>
    </source>
</reference>
<proteinExistence type="predicted"/>
<dbReference type="AlphaFoldDB" id="A0A6L8T7E7"/>